<evidence type="ECO:0008006" key="3">
    <source>
        <dbReference type="Google" id="ProtNLM"/>
    </source>
</evidence>
<protein>
    <recommendedName>
        <fullName evidence="3">Lipoprotein</fullName>
    </recommendedName>
</protein>
<evidence type="ECO:0000313" key="1">
    <source>
        <dbReference type="EMBL" id="TGK96662.1"/>
    </source>
</evidence>
<dbReference type="PROSITE" id="PS51257">
    <property type="entry name" value="PROKAR_LIPOPROTEIN"/>
    <property type="match status" value="1"/>
</dbReference>
<keyword evidence="2" id="KW-1185">Reference proteome</keyword>
<sequence>MKSIFLNSITCVLLLSFYSCSTQKVYIPKENLNTALNPPQFVKKLEFSESLLPEVSEPIERPSSHGEMYYGLLRDKKSNRIVRSIAILVDSKDLNLSPEEYLHYPVYYAVNVSKHFSFGYRFRTEYDIRRAGDSSPVYMPVYATSAVVAFAAFGIVYVASTGTAFVVGLGKGTYEFTEDIMDGIIVSNEEIVLGYNDYQYDKEGRLTKVSSYLPYRSISKSVIPFYDRDGKKQIGQMYPSSKPILLSEINYQYTSGNKNIKIPKSAEIIEHIPKKTRRVVVLPMKEPSKTTN</sequence>
<comment type="caution">
    <text evidence="1">The sequence shown here is derived from an EMBL/GenBank/DDBJ whole genome shotgun (WGS) entry which is preliminary data.</text>
</comment>
<dbReference type="EMBL" id="RQFP01000001">
    <property type="protein sequence ID" value="TGK96662.1"/>
    <property type="molecule type" value="Genomic_DNA"/>
</dbReference>
<organism evidence="1 2">
    <name type="scientific">Leptospira brenneri</name>
    <dbReference type="NCBI Taxonomy" id="2023182"/>
    <lineage>
        <taxon>Bacteria</taxon>
        <taxon>Pseudomonadati</taxon>
        <taxon>Spirochaetota</taxon>
        <taxon>Spirochaetia</taxon>
        <taxon>Leptospirales</taxon>
        <taxon>Leptospiraceae</taxon>
        <taxon>Leptospira</taxon>
    </lineage>
</organism>
<gene>
    <name evidence="1" type="ORF">EHQ30_08715</name>
</gene>
<proteinExistence type="predicted"/>
<dbReference type="AlphaFoldDB" id="A0A2M9Y4Q3"/>
<accession>A0A2M9Y4Q3</accession>
<dbReference type="Proteomes" id="UP000297891">
    <property type="component" value="Unassembled WGS sequence"/>
</dbReference>
<name>A0A2M9Y4Q3_9LEPT</name>
<reference evidence="1" key="1">
    <citation type="journal article" date="2019" name="PLoS Negl. Trop. Dis.">
        <title>Revisiting the worldwide diversity of Leptospira species in the environment.</title>
        <authorList>
            <person name="Vincent A.T."/>
            <person name="Schiettekatte O."/>
            <person name="Bourhy P."/>
            <person name="Veyrier F.J."/>
            <person name="Picardeau M."/>
        </authorList>
    </citation>
    <scope>NUCLEOTIDE SEQUENCE [LARGE SCALE GENOMIC DNA]</scope>
    <source>
        <strain evidence="1">201800277</strain>
    </source>
</reference>
<dbReference type="OrthoDB" id="344214at2"/>
<evidence type="ECO:0000313" key="2">
    <source>
        <dbReference type="Proteomes" id="UP000297891"/>
    </source>
</evidence>